<sequence>MASISIILSSTPLSLILLDQSGPDQRGPGTTILHTTYSYLTSPTDEADLLLLHRTTLTNLKSIVVDRRAVLPLPFPLPSVPAPFPIKQLPVLASALRTSASWWSA</sequence>
<evidence type="ECO:0000256" key="1">
    <source>
        <dbReference type="SAM" id="SignalP"/>
    </source>
</evidence>
<dbReference type="RefSeq" id="XP_066008559.1">
    <property type="nucleotide sequence ID" value="XM_066152080.1"/>
</dbReference>
<feature type="signal peptide" evidence="1">
    <location>
        <begin position="1"/>
        <end position="16"/>
    </location>
</feature>
<evidence type="ECO:0000313" key="3">
    <source>
        <dbReference type="Proteomes" id="UP000011096"/>
    </source>
</evidence>
<comment type="caution">
    <text evidence="2">The sequence shown here is derived from an EMBL/GenBank/DDBJ whole genome shotgun (WGS) entry which is preliminary data.</text>
</comment>
<protein>
    <submittedName>
        <fullName evidence="2">Uncharacterized protein</fullName>
    </submittedName>
</protein>
<feature type="chain" id="PRO_5029881414" evidence="1">
    <location>
        <begin position="17"/>
        <end position="105"/>
    </location>
</feature>
<organism evidence="2 3">
    <name type="scientific">Colletotrichum fructicola (strain Nara gc5)</name>
    <name type="common">Anthracnose fungus</name>
    <name type="synonym">Colletotrichum gloeosporioides (strain Nara gc5)</name>
    <dbReference type="NCBI Taxonomy" id="1213859"/>
    <lineage>
        <taxon>Eukaryota</taxon>
        <taxon>Fungi</taxon>
        <taxon>Dikarya</taxon>
        <taxon>Ascomycota</taxon>
        <taxon>Pezizomycotina</taxon>
        <taxon>Sordariomycetes</taxon>
        <taxon>Hypocreomycetidae</taxon>
        <taxon>Glomerellales</taxon>
        <taxon>Glomerellaceae</taxon>
        <taxon>Colletotrichum</taxon>
        <taxon>Colletotrichum gloeosporioides species complex</taxon>
    </lineage>
</organism>
<dbReference type="InParanoid" id="A0A7J6J4L9"/>
<keyword evidence="1" id="KW-0732">Signal</keyword>
<dbReference type="Proteomes" id="UP000011096">
    <property type="component" value="Unassembled WGS sequence"/>
</dbReference>
<accession>A0A7J6J4L9</accession>
<keyword evidence="3" id="KW-1185">Reference proteome</keyword>
<dbReference type="EMBL" id="ANPB02000005">
    <property type="protein sequence ID" value="KAF4483240.1"/>
    <property type="molecule type" value="Genomic_DNA"/>
</dbReference>
<name>A0A7J6J4L9_COLFN</name>
<gene>
    <name evidence="2" type="ORF">CGGC5_v008898</name>
</gene>
<dbReference type="AlphaFoldDB" id="A0A7J6J4L9"/>
<evidence type="ECO:0000313" key="2">
    <source>
        <dbReference type="EMBL" id="KAF4483240.1"/>
    </source>
</evidence>
<proteinExistence type="predicted"/>
<reference evidence="2 3" key="2">
    <citation type="submission" date="2020-04" db="EMBL/GenBank/DDBJ databases">
        <title>Genome sequencing and assembly of multiple isolates from the Colletotrichum gloeosporioides species complex.</title>
        <authorList>
            <person name="Gan P."/>
            <person name="Shirasu K."/>
        </authorList>
    </citation>
    <scope>NUCLEOTIDE SEQUENCE [LARGE SCALE GENOMIC DNA]</scope>
    <source>
        <strain evidence="2 3">Nara gc5</strain>
    </source>
</reference>
<reference evidence="2 3" key="1">
    <citation type="submission" date="2012-08" db="EMBL/GenBank/DDBJ databases">
        <authorList>
            <person name="Gan P.H.P."/>
            <person name="Ikeda K."/>
            <person name="Irieda H."/>
            <person name="Narusaka M."/>
            <person name="O'Connell R.J."/>
            <person name="Narusaka Y."/>
            <person name="Takano Y."/>
            <person name="Kubo Y."/>
            <person name="Shirasu K."/>
        </authorList>
    </citation>
    <scope>NUCLEOTIDE SEQUENCE [LARGE SCALE GENOMIC DNA]</scope>
    <source>
        <strain evidence="2 3">Nara gc5</strain>
    </source>
</reference>
<dbReference type="GeneID" id="90980015"/>